<protein>
    <submittedName>
        <fullName evidence="3">MobC family plasmid mobilization relaxosome protein</fullName>
    </submittedName>
</protein>
<evidence type="ECO:0000313" key="3">
    <source>
        <dbReference type="EMBL" id="WUX38193.1"/>
    </source>
</evidence>
<dbReference type="InterPro" id="IPR008687">
    <property type="entry name" value="MobC"/>
</dbReference>
<evidence type="ECO:0000313" key="4">
    <source>
        <dbReference type="Proteomes" id="UP001431926"/>
    </source>
</evidence>
<gene>
    <name evidence="3" type="ORF">OG367_19005</name>
</gene>
<reference evidence="3" key="1">
    <citation type="submission" date="2022-10" db="EMBL/GenBank/DDBJ databases">
        <title>The complete genomes of actinobacterial strains from the NBC collection.</title>
        <authorList>
            <person name="Joergensen T.S."/>
            <person name="Alvarez Arevalo M."/>
            <person name="Sterndorff E.B."/>
            <person name="Faurdal D."/>
            <person name="Vuksanovic O."/>
            <person name="Mourched A.-S."/>
            <person name="Charusanti P."/>
            <person name="Shaw S."/>
            <person name="Blin K."/>
            <person name="Weber T."/>
        </authorList>
    </citation>
    <scope>NUCLEOTIDE SEQUENCE</scope>
    <source>
        <strain evidence="3">NBC_01436</strain>
    </source>
</reference>
<feature type="domain" description="Bacterial mobilisation" evidence="2">
    <location>
        <begin position="147"/>
        <end position="191"/>
    </location>
</feature>
<proteinExistence type="predicted"/>
<name>A0ABZ1ZLC7_STRAQ</name>
<dbReference type="Proteomes" id="UP001431926">
    <property type="component" value="Chromosome"/>
</dbReference>
<evidence type="ECO:0000259" key="2">
    <source>
        <dbReference type="Pfam" id="PF05713"/>
    </source>
</evidence>
<sequence>MHEPHPELPTAQQQVTVVLAPGGARYGVGPSKGRSHAASAPGVAEVPWSEGAPREEPAVVRAADEAALYRVARRRARQDVQRKERVDVRYSADEKTAIHTEARRLGLARAHFVGAAVMAYLNGDFTLPEQRTADDDRIDELAFLRTELARVGTNVNQIAHRLNSGGTSHPGDTAVLVETGRVLDQVKQALTAVDPAADVAATQRRAA</sequence>
<feature type="region of interest" description="Disordered" evidence="1">
    <location>
        <begin position="22"/>
        <end position="50"/>
    </location>
</feature>
<dbReference type="EMBL" id="CP109491">
    <property type="protein sequence ID" value="WUX38193.1"/>
    <property type="molecule type" value="Genomic_DNA"/>
</dbReference>
<accession>A0ABZ1ZLC7</accession>
<evidence type="ECO:0000256" key="1">
    <source>
        <dbReference type="SAM" id="MobiDB-lite"/>
    </source>
</evidence>
<organism evidence="3 4">
    <name type="scientific">Streptomyces anulatus</name>
    <name type="common">Streptomyces chrysomallus</name>
    <dbReference type="NCBI Taxonomy" id="1892"/>
    <lineage>
        <taxon>Bacteria</taxon>
        <taxon>Bacillati</taxon>
        <taxon>Actinomycetota</taxon>
        <taxon>Actinomycetes</taxon>
        <taxon>Kitasatosporales</taxon>
        <taxon>Streptomycetaceae</taxon>
        <taxon>Streptomyces</taxon>
    </lineage>
</organism>
<dbReference type="Pfam" id="PF05713">
    <property type="entry name" value="MobC"/>
    <property type="match status" value="1"/>
</dbReference>
<keyword evidence="4" id="KW-1185">Reference proteome</keyword>